<evidence type="ECO:0000313" key="5">
    <source>
        <dbReference type="EMBL" id="MEA3571021.1"/>
    </source>
</evidence>
<dbReference type="Proteomes" id="UP001292216">
    <property type="component" value="Unassembled WGS sequence"/>
</dbReference>
<dbReference type="EMBL" id="JAYERP010000001">
    <property type="protein sequence ID" value="MEA3571021.1"/>
    <property type="molecule type" value="Genomic_DNA"/>
</dbReference>
<dbReference type="PANTHER" id="PTHR43649">
    <property type="entry name" value="ARABINOSE-BINDING PROTEIN-RELATED"/>
    <property type="match status" value="1"/>
</dbReference>
<accession>A0ABU5PM47</accession>
<dbReference type="PANTHER" id="PTHR43649:SF34">
    <property type="entry name" value="ABC TRANSPORTER PERIPLASMIC-BINDING PROTEIN YCJN-RELATED"/>
    <property type="match status" value="1"/>
</dbReference>
<evidence type="ECO:0000256" key="1">
    <source>
        <dbReference type="ARBA" id="ARBA00008520"/>
    </source>
</evidence>
<dbReference type="InterPro" id="IPR006059">
    <property type="entry name" value="SBP"/>
</dbReference>
<evidence type="ECO:0000256" key="4">
    <source>
        <dbReference type="SAM" id="SignalP"/>
    </source>
</evidence>
<dbReference type="SUPFAM" id="SSF53850">
    <property type="entry name" value="Periplasmic binding protein-like II"/>
    <property type="match status" value="1"/>
</dbReference>
<feature type="chain" id="PRO_5047102042" evidence="4">
    <location>
        <begin position="20"/>
        <end position="483"/>
    </location>
</feature>
<evidence type="ECO:0000256" key="3">
    <source>
        <dbReference type="ARBA" id="ARBA00022729"/>
    </source>
</evidence>
<keyword evidence="3 4" id="KW-0732">Signal</keyword>
<reference evidence="5 6" key="1">
    <citation type="submission" date="2023-12" db="EMBL/GenBank/DDBJ databases">
        <title>Whole genome sequencing of Paenibacillus phoenicis isolated from the Phoenix Mars Lander spacecraft assembly facility.</title>
        <authorList>
            <person name="Garcia A."/>
            <person name="Venkateswaran K."/>
        </authorList>
    </citation>
    <scope>NUCLEOTIDE SEQUENCE [LARGE SCALE GENOMIC DNA]</scope>
    <source>
        <strain evidence="5 6">3PO2SA</strain>
    </source>
</reference>
<comment type="caution">
    <text evidence="5">The sequence shown here is derived from an EMBL/GenBank/DDBJ whole genome shotgun (WGS) entry which is preliminary data.</text>
</comment>
<feature type="signal peptide" evidence="4">
    <location>
        <begin position="1"/>
        <end position="19"/>
    </location>
</feature>
<evidence type="ECO:0000313" key="6">
    <source>
        <dbReference type="Proteomes" id="UP001292216"/>
    </source>
</evidence>
<keyword evidence="6" id="KW-1185">Reference proteome</keyword>
<proteinExistence type="inferred from homology"/>
<name>A0ABU5PM47_9BACL</name>
<dbReference type="CDD" id="cd13585">
    <property type="entry name" value="PBP2_TMBP_like"/>
    <property type="match status" value="1"/>
</dbReference>
<dbReference type="InterPro" id="IPR050490">
    <property type="entry name" value="Bact_solute-bd_prot1"/>
</dbReference>
<comment type="similarity">
    <text evidence="1">Belongs to the bacterial solute-binding protein 1 family.</text>
</comment>
<dbReference type="Pfam" id="PF01547">
    <property type="entry name" value="SBP_bac_1"/>
    <property type="match status" value="1"/>
</dbReference>
<evidence type="ECO:0000256" key="2">
    <source>
        <dbReference type="ARBA" id="ARBA00022448"/>
    </source>
</evidence>
<dbReference type="Gene3D" id="3.40.190.10">
    <property type="entry name" value="Periplasmic binding protein-like II"/>
    <property type="match status" value="2"/>
</dbReference>
<sequence>MNKNNVLLLKIVFALLAFAAGTGCLDRMIEPAKPDEKESRAQQQVLRVLYSNHEAGPEAVIDAMETYSRQTGIRIEVEALPYNNLQEKVFSELAQGKGTYDLIAVDTPWMPKVIEHLEPLSSYIKQSNHPDSIKLDDFIAKVFLDTSVFRLDSPQAEPPSLETVSLDGITSAGFEIWSLPIQSNALTVSYRKDLFESPQYREEFRRLYGRELEIPRTFDEYAQLAKFFTRDTDGDGKTDLYGTTLMGSRHEANFVDFKSFLNSFGGRLFDDDFEPAFQSKEGVEALQTYGSWINEYKITPPDVLTYTWDEVSVVFEFGKAAMGMNYHNMRLNPKVGGEVGYFMFPGTMESGALIRGPHFGSWGLAINRYSRQKEDAYALAEYLTSPQSQMGYLKFNHHVTRKSAYEQAQHITDPSLREYYRVLGDSLRVGVGRPRITNYEQVSDAVQSAVHEYLTGEKTAQDALSDAAAEVRGLMRQAGYHKS</sequence>
<organism evidence="5 6">
    <name type="scientific">Paenibacillus phoenicis</name>
    <dbReference type="NCBI Taxonomy" id="554117"/>
    <lineage>
        <taxon>Bacteria</taxon>
        <taxon>Bacillati</taxon>
        <taxon>Bacillota</taxon>
        <taxon>Bacilli</taxon>
        <taxon>Bacillales</taxon>
        <taxon>Paenibacillaceae</taxon>
        <taxon>Paenibacillus</taxon>
    </lineage>
</organism>
<keyword evidence="2" id="KW-0813">Transport</keyword>
<gene>
    <name evidence="5" type="ORF">U9M73_13600</name>
</gene>
<dbReference type="RefSeq" id="WP_323077710.1">
    <property type="nucleotide sequence ID" value="NZ_CBCSKM010000008.1"/>
</dbReference>
<dbReference type="PROSITE" id="PS51257">
    <property type="entry name" value="PROKAR_LIPOPROTEIN"/>
    <property type="match status" value="1"/>
</dbReference>
<protein>
    <submittedName>
        <fullName evidence="5">Sugar ABC transporter substrate-binding protein</fullName>
    </submittedName>
</protein>